<gene>
    <name evidence="1" type="ORF">CKO42_02275</name>
</gene>
<accession>A0A9X1B347</accession>
<organism evidence="1 2">
    <name type="scientific">Lamprobacter modestohalophilus</name>
    <dbReference type="NCBI Taxonomy" id="1064514"/>
    <lineage>
        <taxon>Bacteria</taxon>
        <taxon>Pseudomonadati</taxon>
        <taxon>Pseudomonadota</taxon>
        <taxon>Gammaproteobacteria</taxon>
        <taxon>Chromatiales</taxon>
        <taxon>Chromatiaceae</taxon>
        <taxon>Lamprobacter</taxon>
    </lineage>
</organism>
<name>A0A9X1B347_9GAMM</name>
<sequence>MDRKILLSVLTGALLAFIGIWMLLSAFPDERAGVRLYPWDVSRAPNGQLQAFGLTLGESTLTDLRALLGEDGKLNLFAETRPDAPDTDFTVEAYFDNILLSNLKADWVVSLAVPQDQLAGMYDRGLRASKLSSGSRKVVLDPDDAAPLAEAPIRSITYLPWKSLRPEDIIGRFGEPERQLTEERGVVHWLYPDKGLDIARDADGGVVIQYLNPADFERAMQPLLNADDSANHDGLTP</sequence>
<dbReference type="RefSeq" id="WP_200237953.1">
    <property type="nucleotide sequence ID" value="NZ_NRRY01000003.1"/>
</dbReference>
<reference evidence="1 2" key="1">
    <citation type="journal article" date="2020" name="Microorganisms">
        <title>Osmotic Adaptation and Compatible Solute Biosynthesis of Phototrophic Bacteria as Revealed from Genome Analyses.</title>
        <authorList>
            <person name="Imhoff J.F."/>
            <person name="Rahn T."/>
            <person name="Kunzel S."/>
            <person name="Keller A."/>
            <person name="Neulinger S.C."/>
        </authorList>
    </citation>
    <scope>NUCLEOTIDE SEQUENCE [LARGE SCALE GENOMIC DNA]</scope>
    <source>
        <strain evidence="1 2">DSM 25653</strain>
    </source>
</reference>
<dbReference type="AlphaFoldDB" id="A0A9X1B347"/>
<proteinExistence type="predicted"/>
<comment type="caution">
    <text evidence="1">The sequence shown here is derived from an EMBL/GenBank/DDBJ whole genome shotgun (WGS) entry which is preliminary data.</text>
</comment>
<protein>
    <submittedName>
        <fullName evidence="1">Uncharacterized protein</fullName>
    </submittedName>
</protein>
<dbReference type="EMBL" id="NRRY01000003">
    <property type="protein sequence ID" value="MBK1617296.1"/>
    <property type="molecule type" value="Genomic_DNA"/>
</dbReference>
<evidence type="ECO:0000313" key="1">
    <source>
        <dbReference type="EMBL" id="MBK1617296.1"/>
    </source>
</evidence>
<evidence type="ECO:0000313" key="2">
    <source>
        <dbReference type="Proteomes" id="UP001138768"/>
    </source>
</evidence>
<keyword evidence="2" id="KW-1185">Reference proteome</keyword>
<dbReference type="Proteomes" id="UP001138768">
    <property type="component" value="Unassembled WGS sequence"/>
</dbReference>